<sequence length="77" mass="8967">MASFMHKFMPFSTYNNLPHIRSNDHSEGLKDLRKLLAKHNFPRDASIRLIHKHFDTQDGEVRPSTSLYSQPSAQCRL</sequence>
<dbReference type="EMBL" id="MU251429">
    <property type="protein sequence ID" value="KAG9235548.1"/>
    <property type="molecule type" value="Genomic_DNA"/>
</dbReference>
<dbReference type="OrthoDB" id="3432537at2759"/>
<gene>
    <name evidence="1" type="ORF">BJ875DRAFT_458765</name>
</gene>
<evidence type="ECO:0000313" key="2">
    <source>
        <dbReference type="Proteomes" id="UP000824998"/>
    </source>
</evidence>
<comment type="caution">
    <text evidence="1">The sequence shown here is derived from an EMBL/GenBank/DDBJ whole genome shotgun (WGS) entry which is preliminary data.</text>
</comment>
<evidence type="ECO:0000313" key="1">
    <source>
        <dbReference type="EMBL" id="KAG9235548.1"/>
    </source>
</evidence>
<name>A0A9P7YM55_9HELO</name>
<reference evidence="1" key="1">
    <citation type="journal article" date="2021" name="IMA Fungus">
        <title>Genomic characterization of three marine fungi, including Emericellopsis atlantica sp. nov. with signatures of a generalist lifestyle and marine biomass degradation.</title>
        <authorList>
            <person name="Hagestad O.C."/>
            <person name="Hou L."/>
            <person name="Andersen J.H."/>
            <person name="Hansen E.H."/>
            <person name="Altermark B."/>
            <person name="Li C."/>
            <person name="Kuhnert E."/>
            <person name="Cox R.J."/>
            <person name="Crous P.W."/>
            <person name="Spatafora J.W."/>
            <person name="Lail K."/>
            <person name="Amirebrahimi M."/>
            <person name="Lipzen A."/>
            <person name="Pangilinan J."/>
            <person name="Andreopoulos W."/>
            <person name="Hayes R.D."/>
            <person name="Ng V."/>
            <person name="Grigoriev I.V."/>
            <person name="Jackson S.A."/>
            <person name="Sutton T.D.S."/>
            <person name="Dobson A.D.W."/>
            <person name="Rama T."/>
        </authorList>
    </citation>
    <scope>NUCLEOTIDE SEQUENCE</scope>
    <source>
        <strain evidence="1">TRa018bII</strain>
    </source>
</reference>
<proteinExistence type="predicted"/>
<keyword evidence="2" id="KW-1185">Reference proteome</keyword>
<protein>
    <submittedName>
        <fullName evidence="1">Uncharacterized protein</fullName>
    </submittedName>
</protein>
<dbReference type="Proteomes" id="UP000824998">
    <property type="component" value="Unassembled WGS sequence"/>
</dbReference>
<accession>A0A9P7YM55</accession>
<dbReference type="AlphaFoldDB" id="A0A9P7YM55"/>
<organism evidence="1 2">
    <name type="scientific">Amylocarpus encephaloides</name>
    <dbReference type="NCBI Taxonomy" id="45428"/>
    <lineage>
        <taxon>Eukaryota</taxon>
        <taxon>Fungi</taxon>
        <taxon>Dikarya</taxon>
        <taxon>Ascomycota</taxon>
        <taxon>Pezizomycotina</taxon>
        <taxon>Leotiomycetes</taxon>
        <taxon>Helotiales</taxon>
        <taxon>Helotiales incertae sedis</taxon>
        <taxon>Amylocarpus</taxon>
    </lineage>
</organism>